<evidence type="ECO:0000256" key="4">
    <source>
        <dbReference type="ARBA" id="ARBA00023163"/>
    </source>
</evidence>
<dbReference type="SUPFAM" id="SSF46785">
    <property type="entry name" value="Winged helix' DNA-binding domain"/>
    <property type="match status" value="1"/>
</dbReference>
<dbReference type="OrthoDB" id="9813056at2"/>
<evidence type="ECO:0000256" key="1">
    <source>
        <dbReference type="ARBA" id="ARBA00009437"/>
    </source>
</evidence>
<dbReference type="PANTHER" id="PTHR30537:SF5">
    <property type="entry name" value="HTH-TYPE TRANSCRIPTIONAL ACTIVATOR TTDR-RELATED"/>
    <property type="match status" value="1"/>
</dbReference>
<evidence type="ECO:0000313" key="7">
    <source>
        <dbReference type="Proteomes" id="UP000182985"/>
    </source>
</evidence>
<dbReference type="Gene3D" id="1.10.10.10">
    <property type="entry name" value="Winged helix-like DNA-binding domain superfamily/Winged helix DNA-binding domain"/>
    <property type="match status" value="1"/>
</dbReference>
<dbReference type="InterPro" id="IPR058163">
    <property type="entry name" value="LysR-type_TF_proteobact-type"/>
</dbReference>
<dbReference type="SUPFAM" id="SSF53850">
    <property type="entry name" value="Periplasmic binding protein-like II"/>
    <property type="match status" value="1"/>
</dbReference>
<dbReference type="InterPro" id="IPR036390">
    <property type="entry name" value="WH_DNA-bd_sf"/>
</dbReference>
<keyword evidence="2" id="KW-0805">Transcription regulation</keyword>
<dbReference type="PANTHER" id="PTHR30537">
    <property type="entry name" value="HTH-TYPE TRANSCRIPTIONAL REGULATOR"/>
    <property type="match status" value="1"/>
</dbReference>
<dbReference type="RefSeq" id="WP_071630992.1">
    <property type="nucleotide sequence ID" value="NZ_JBHJZM010000027.1"/>
</dbReference>
<organism evidence="6 7">
    <name type="scientific">Brucella cytisi</name>
    <dbReference type="NCBI Taxonomy" id="407152"/>
    <lineage>
        <taxon>Bacteria</taxon>
        <taxon>Pseudomonadati</taxon>
        <taxon>Pseudomonadota</taxon>
        <taxon>Alphaproteobacteria</taxon>
        <taxon>Hyphomicrobiales</taxon>
        <taxon>Brucellaceae</taxon>
        <taxon>Brucella/Ochrobactrum group</taxon>
        <taxon>Brucella</taxon>
    </lineage>
</organism>
<keyword evidence="7" id="KW-1185">Reference proteome</keyword>
<dbReference type="GO" id="GO:0003700">
    <property type="term" value="F:DNA-binding transcription factor activity"/>
    <property type="evidence" value="ECO:0007669"/>
    <property type="project" value="InterPro"/>
</dbReference>
<dbReference type="FunFam" id="3.40.190.290:FF:000001">
    <property type="entry name" value="Transcriptional regulator, LysR family"/>
    <property type="match status" value="1"/>
</dbReference>
<feature type="domain" description="HTH lysR-type" evidence="5">
    <location>
        <begin position="1"/>
        <end position="58"/>
    </location>
</feature>
<evidence type="ECO:0000256" key="2">
    <source>
        <dbReference type="ARBA" id="ARBA00023015"/>
    </source>
</evidence>
<dbReference type="InterPro" id="IPR000847">
    <property type="entry name" value="LysR_HTH_N"/>
</dbReference>
<comment type="caution">
    <text evidence="6">The sequence shown here is derived from an EMBL/GenBank/DDBJ whole genome shotgun (WGS) entry which is preliminary data.</text>
</comment>
<dbReference type="Proteomes" id="UP000182985">
    <property type="component" value="Unassembled WGS sequence"/>
</dbReference>
<dbReference type="PROSITE" id="PS50931">
    <property type="entry name" value="HTH_LYSR"/>
    <property type="match status" value="1"/>
</dbReference>
<dbReference type="Pfam" id="PF00126">
    <property type="entry name" value="HTH_1"/>
    <property type="match status" value="1"/>
</dbReference>
<proteinExistence type="inferred from homology"/>
<dbReference type="Pfam" id="PF03466">
    <property type="entry name" value="LysR_substrate"/>
    <property type="match status" value="1"/>
</dbReference>
<dbReference type="EMBL" id="MOEC01000005">
    <property type="protein sequence ID" value="OIS94177.1"/>
    <property type="molecule type" value="Genomic_DNA"/>
</dbReference>
<evidence type="ECO:0000313" key="6">
    <source>
        <dbReference type="EMBL" id="OIS94177.1"/>
    </source>
</evidence>
<dbReference type="InterPro" id="IPR005119">
    <property type="entry name" value="LysR_subst-bd"/>
</dbReference>
<accession>A0A1J6HP59</accession>
<name>A0A1J6HP59_9HYPH</name>
<comment type="similarity">
    <text evidence="1">Belongs to the LysR transcriptional regulatory family.</text>
</comment>
<sequence length="296" mass="32417">MILDNLALFLRIVEKGGLAAAGREMGLAPATVTERLAALEAYYGATLLTRTTRAISLTEEGRLLVTGARRLLAEAEELESRIRLGTETISGPIRLSAAEDIGRTYIVPIVDAFLHEHPNVTVDLQLSDGYVDLIGQGIDFAIRHGVMVDSSMRSRSLGTNRRLVCASPAYLKENGTPQHPDDLAAHDCLVVRFGQDLYAEWPFRIDGEITRVMVRGRRAANDGGLVREWCVAGKGIALKSLLDVELDLASGALVEILKEFSPGNTDLRIVYPAGPVQPRRVRLLIDRIADALKRDR</sequence>
<evidence type="ECO:0000259" key="5">
    <source>
        <dbReference type="PROSITE" id="PS50931"/>
    </source>
</evidence>
<protein>
    <submittedName>
        <fullName evidence="6">LysR family transcriptional regulator</fullName>
    </submittedName>
</protein>
<keyword evidence="3" id="KW-0238">DNA-binding</keyword>
<dbReference type="InterPro" id="IPR036388">
    <property type="entry name" value="WH-like_DNA-bd_sf"/>
</dbReference>
<keyword evidence="4" id="KW-0804">Transcription</keyword>
<dbReference type="GO" id="GO:0003677">
    <property type="term" value="F:DNA binding"/>
    <property type="evidence" value="ECO:0007669"/>
    <property type="project" value="UniProtKB-KW"/>
</dbReference>
<gene>
    <name evidence="6" type="ORF">BLA27_06520</name>
</gene>
<dbReference type="Gene3D" id="3.40.190.290">
    <property type="match status" value="1"/>
</dbReference>
<evidence type="ECO:0000256" key="3">
    <source>
        <dbReference type="ARBA" id="ARBA00023125"/>
    </source>
</evidence>
<reference evidence="6 7" key="1">
    <citation type="submission" date="2016-10" db="EMBL/GenBank/DDBJ databases">
        <title>The Draft Genome Sequence of the Potato Rhizosphere Bacteria Ochrobactrum sp. IPA7.2.</title>
        <authorList>
            <person name="Gogoleva N.E."/>
            <person name="Khlopko Y.A."/>
            <person name="Burygin G.L."/>
            <person name="Plotnikov A.O."/>
        </authorList>
    </citation>
    <scope>NUCLEOTIDE SEQUENCE [LARGE SCALE GENOMIC DNA]</scope>
    <source>
        <strain evidence="6 7">IPA7.2</strain>
    </source>
</reference>
<dbReference type="AlphaFoldDB" id="A0A1J6HP59"/>
<dbReference type="CDD" id="cd08422">
    <property type="entry name" value="PBP2_CrgA_like"/>
    <property type="match status" value="1"/>
</dbReference>